<reference evidence="1" key="1">
    <citation type="submission" date="2014-11" db="EMBL/GenBank/DDBJ databases">
        <authorList>
            <person name="Amaro Gonzalez C."/>
        </authorList>
    </citation>
    <scope>NUCLEOTIDE SEQUENCE</scope>
</reference>
<dbReference type="AlphaFoldDB" id="A0A0E9WDW3"/>
<sequence length="66" mass="8073">MLEASVYLSFNINQQKKSKDIREKRFLNVNFFKVLNIFLKTSFADFTIQFNNLFFFFICKQKLYEL</sequence>
<accession>A0A0E9WDW3</accession>
<reference evidence="1" key="2">
    <citation type="journal article" date="2015" name="Fish Shellfish Immunol.">
        <title>Early steps in the European eel (Anguilla anguilla)-Vibrio vulnificus interaction in the gills: Role of the RtxA13 toxin.</title>
        <authorList>
            <person name="Callol A."/>
            <person name="Pajuelo D."/>
            <person name="Ebbesson L."/>
            <person name="Teles M."/>
            <person name="MacKenzie S."/>
            <person name="Amaro C."/>
        </authorList>
    </citation>
    <scope>NUCLEOTIDE SEQUENCE</scope>
</reference>
<proteinExistence type="predicted"/>
<evidence type="ECO:0000313" key="1">
    <source>
        <dbReference type="EMBL" id="JAH88496.1"/>
    </source>
</evidence>
<dbReference type="EMBL" id="GBXM01020081">
    <property type="protein sequence ID" value="JAH88496.1"/>
    <property type="molecule type" value="Transcribed_RNA"/>
</dbReference>
<name>A0A0E9WDW3_ANGAN</name>
<organism evidence="1">
    <name type="scientific">Anguilla anguilla</name>
    <name type="common">European freshwater eel</name>
    <name type="synonym">Muraena anguilla</name>
    <dbReference type="NCBI Taxonomy" id="7936"/>
    <lineage>
        <taxon>Eukaryota</taxon>
        <taxon>Metazoa</taxon>
        <taxon>Chordata</taxon>
        <taxon>Craniata</taxon>
        <taxon>Vertebrata</taxon>
        <taxon>Euteleostomi</taxon>
        <taxon>Actinopterygii</taxon>
        <taxon>Neopterygii</taxon>
        <taxon>Teleostei</taxon>
        <taxon>Anguilliformes</taxon>
        <taxon>Anguillidae</taxon>
        <taxon>Anguilla</taxon>
    </lineage>
</organism>
<protein>
    <submittedName>
        <fullName evidence="1">Uncharacterized protein</fullName>
    </submittedName>
</protein>